<dbReference type="EMBL" id="JAAAHW010006960">
    <property type="protein sequence ID" value="KAF9952767.1"/>
    <property type="molecule type" value="Genomic_DNA"/>
</dbReference>
<evidence type="ECO:0000313" key="1">
    <source>
        <dbReference type="EMBL" id="KAF9952767.1"/>
    </source>
</evidence>
<gene>
    <name evidence="1" type="ORF">BGZ65_005077</name>
</gene>
<proteinExistence type="predicted"/>
<feature type="non-terminal residue" evidence="1">
    <location>
        <position position="61"/>
    </location>
</feature>
<evidence type="ECO:0000313" key="2">
    <source>
        <dbReference type="Proteomes" id="UP000749646"/>
    </source>
</evidence>
<name>A0A9P6IYB0_9FUNG</name>
<keyword evidence="2" id="KW-1185">Reference proteome</keyword>
<accession>A0A9P6IYB0</accession>
<reference evidence="1" key="1">
    <citation type="journal article" date="2020" name="Fungal Divers.">
        <title>Resolving the Mortierellaceae phylogeny through synthesis of multi-gene phylogenetics and phylogenomics.</title>
        <authorList>
            <person name="Vandepol N."/>
            <person name="Liber J."/>
            <person name="Desiro A."/>
            <person name="Na H."/>
            <person name="Kennedy M."/>
            <person name="Barry K."/>
            <person name="Grigoriev I.V."/>
            <person name="Miller A.N."/>
            <person name="O'Donnell K."/>
            <person name="Stajich J.E."/>
            <person name="Bonito G."/>
        </authorList>
    </citation>
    <scope>NUCLEOTIDE SEQUENCE</scope>
    <source>
        <strain evidence="1">MES-2147</strain>
    </source>
</reference>
<protein>
    <submittedName>
        <fullName evidence="1">Uncharacterized protein</fullName>
    </submittedName>
</protein>
<sequence length="61" mass="6993">MSTHLIEPIERQVKSPDVVSVHPALALELKADATAARWFRQFAVETIRYKEEMSTCYLSDI</sequence>
<comment type="caution">
    <text evidence="1">The sequence shown here is derived from an EMBL/GenBank/DDBJ whole genome shotgun (WGS) entry which is preliminary data.</text>
</comment>
<organism evidence="1 2">
    <name type="scientific">Modicella reniformis</name>
    <dbReference type="NCBI Taxonomy" id="1440133"/>
    <lineage>
        <taxon>Eukaryota</taxon>
        <taxon>Fungi</taxon>
        <taxon>Fungi incertae sedis</taxon>
        <taxon>Mucoromycota</taxon>
        <taxon>Mortierellomycotina</taxon>
        <taxon>Mortierellomycetes</taxon>
        <taxon>Mortierellales</taxon>
        <taxon>Mortierellaceae</taxon>
        <taxon>Modicella</taxon>
    </lineage>
</organism>
<dbReference type="AlphaFoldDB" id="A0A9P6IYB0"/>
<dbReference type="Proteomes" id="UP000749646">
    <property type="component" value="Unassembled WGS sequence"/>
</dbReference>